<comment type="caution">
    <text evidence="1">The sequence shown here is derived from an EMBL/GenBank/DDBJ whole genome shotgun (WGS) entry which is preliminary data.</text>
</comment>
<evidence type="ECO:0000313" key="1">
    <source>
        <dbReference type="EMBL" id="GFJ92598.1"/>
    </source>
</evidence>
<dbReference type="Proteomes" id="UP000482960">
    <property type="component" value="Unassembled WGS sequence"/>
</dbReference>
<name>A0A6V8LC71_9ACTN</name>
<reference evidence="1 2" key="2">
    <citation type="submission" date="2020-03" db="EMBL/GenBank/DDBJ databases">
        <authorList>
            <person name="Ichikawa N."/>
            <person name="Kimura A."/>
            <person name="Kitahashi Y."/>
            <person name="Uohara A."/>
        </authorList>
    </citation>
    <scope>NUCLEOTIDE SEQUENCE [LARGE SCALE GENOMIC DNA]</scope>
    <source>
        <strain evidence="1 2">NBRC 108638</strain>
    </source>
</reference>
<protein>
    <submittedName>
        <fullName evidence="1">Uncharacterized protein</fullName>
    </submittedName>
</protein>
<accession>A0A6V8LC71</accession>
<organism evidence="1 2">
    <name type="scientific">Phytohabitans rumicis</name>
    <dbReference type="NCBI Taxonomy" id="1076125"/>
    <lineage>
        <taxon>Bacteria</taxon>
        <taxon>Bacillati</taxon>
        <taxon>Actinomycetota</taxon>
        <taxon>Actinomycetes</taxon>
        <taxon>Micromonosporales</taxon>
        <taxon>Micromonosporaceae</taxon>
    </lineage>
</organism>
<evidence type="ECO:0000313" key="2">
    <source>
        <dbReference type="Proteomes" id="UP000482960"/>
    </source>
</evidence>
<reference evidence="1 2" key="1">
    <citation type="submission" date="2020-03" db="EMBL/GenBank/DDBJ databases">
        <title>Whole genome shotgun sequence of Phytohabitans rumicis NBRC 108638.</title>
        <authorList>
            <person name="Komaki H."/>
            <person name="Tamura T."/>
        </authorList>
    </citation>
    <scope>NUCLEOTIDE SEQUENCE [LARGE SCALE GENOMIC DNA]</scope>
    <source>
        <strain evidence="1 2">NBRC 108638</strain>
    </source>
</reference>
<dbReference type="EMBL" id="BLPG01000001">
    <property type="protein sequence ID" value="GFJ92598.1"/>
    <property type="molecule type" value="Genomic_DNA"/>
</dbReference>
<sequence>MLVVTTQVFVPFQTFDGLRRLYLPFGVDLDTVGLGTEYADRPLTTEYLLQETLSAIRSARRLLVDAAETLMSTPT</sequence>
<dbReference type="RefSeq" id="WP_218577384.1">
    <property type="nucleotide sequence ID" value="NZ_BLPG01000001.1"/>
</dbReference>
<proteinExistence type="predicted"/>
<dbReference type="AlphaFoldDB" id="A0A6V8LC71"/>
<gene>
    <name evidence="1" type="ORF">Prum_062400</name>
</gene>
<keyword evidence="2" id="KW-1185">Reference proteome</keyword>